<dbReference type="Pfam" id="PF02114">
    <property type="entry name" value="Phosducin"/>
    <property type="match status" value="1"/>
</dbReference>
<keyword evidence="4" id="KW-1185">Reference proteome</keyword>
<dbReference type="PANTHER" id="PTHR45809:SF3">
    <property type="entry name" value="VIRAL IAP-ASSOCIATED FACTOR HOMOLOG"/>
    <property type="match status" value="1"/>
</dbReference>
<dbReference type="Proteomes" id="UP000054937">
    <property type="component" value="Unassembled WGS sequence"/>
</dbReference>
<dbReference type="OMA" id="FCEIRAN"/>
<dbReference type="OrthoDB" id="45518at2759"/>
<dbReference type="EMBL" id="LDAU01000211">
    <property type="protein sequence ID" value="KRW99511.1"/>
    <property type="molecule type" value="Genomic_DNA"/>
</dbReference>
<dbReference type="InterPro" id="IPR024253">
    <property type="entry name" value="Phosducin_thioredoxin-like_dom"/>
</dbReference>
<comment type="similarity">
    <text evidence="1">Belongs to the phosducin family.</text>
</comment>
<evidence type="ECO:0000259" key="2">
    <source>
        <dbReference type="Pfam" id="PF02114"/>
    </source>
</evidence>
<dbReference type="InterPro" id="IPR036249">
    <property type="entry name" value="Thioredoxin-like_sf"/>
</dbReference>
<dbReference type="SUPFAM" id="SSF52833">
    <property type="entry name" value="Thioredoxin-like"/>
    <property type="match status" value="1"/>
</dbReference>
<dbReference type="GO" id="GO:0006457">
    <property type="term" value="P:protein folding"/>
    <property type="evidence" value="ECO:0007669"/>
    <property type="project" value="TreeGrafter"/>
</dbReference>
<accession>A0A0V0QBP6</accession>
<reference evidence="3 4" key="1">
    <citation type="journal article" date="2015" name="Sci. Rep.">
        <title>Genome of the facultative scuticociliatosis pathogen Pseudocohnilembus persalinus provides insight into its virulence through horizontal gene transfer.</title>
        <authorList>
            <person name="Xiong J."/>
            <person name="Wang G."/>
            <person name="Cheng J."/>
            <person name="Tian M."/>
            <person name="Pan X."/>
            <person name="Warren A."/>
            <person name="Jiang C."/>
            <person name="Yuan D."/>
            <person name="Miao W."/>
        </authorList>
    </citation>
    <scope>NUCLEOTIDE SEQUENCE [LARGE SCALE GENOMIC DNA]</scope>
    <source>
        <strain evidence="3">36N120E</strain>
    </source>
</reference>
<sequence length="253" mass="30133">MANGVTTEWEDIQVKLGNYEAREKETPQHELNQKAQELMENYEDKKVQESDSDFDSDFEDDEFTRKYQQQRMENLKLIAQKPHFGSVIEISREQYVKEINEAPHESWVVIHMYQDYITPCQQINEWMNILAKRYNLVKFIKIVATKCVENYPDANCPNLLIYKGGKAVNNIYSVDKFLEKMTMENFERLLHAQGVIYNEEFVQAPEQIQEYKKLLFDPQHRSLVTVADDKVDDREYTNQNLKSQKKYMSYKKE</sequence>
<organism evidence="3 4">
    <name type="scientific">Pseudocohnilembus persalinus</name>
    <name type="common">Ciliate</name>
    <dbReference type="NCBI Taxonomy" id="266149"/>
    <lineage>
        <taxon>Eukaryota</taxon>
        <taxon>Sar</taxon>
        <taxon>Alveolata</taxon>
        <taxon>Ciliophora</taxon>
        <taxon>Intramacronucleata</taxon>
        <taxon>Oligohymenophorea</taxon>
        <taxon>Scuticociliatia</taxon>
        <taxon>Philasterida</taxon>
        <taxon>Pseudocohnilembidae</taxon>
        <taxon>Pseudocohnilembus</taxon>
    </lineage>
</organism>
<dbReference type="FunCoup" id="A0A0V0QBP6">
    <property type="interactions" value="5"/>
</dbReference>
<proteinExistence type="inferred from homology"/>
<dbReference type="InParanoid" id="A0A0V0QBP6"/>
<dbReference type="GO" id="GO:0005737">
    <property type="term" value="C:cytoplasm"/>
    <property type="evidence" value="ECO:0007669"/>
    <property type="project" value="TreeGrafter"/>
</dbReference>
<comment type="caution">
    <text evidence="3">The sequence shown here is derived from an EMBL/GenBank/DDBJ whole genome shotgun (WGS) entry which is preliminary data.</text>
</comment>
<name>A0A0V0QBP6_PSEPJ</name>
<evidence type="ECO:0000313" key="3">
    <source>
        <dbReference type="EMBL" id="KRW99511.1"/>
    </source>
</evidence>
<dbReference type="PANTHER" id="PTHR45809">
    <property type="entry name" value="VIRAL IAP-ASSOCIATED FACTOR HOMOLOG"/>
    <property type="match status" value="1"/>
</dbReference>
<dbReference type="InterPro" id="IPR051498">
    <property type="entry name" value="Phosducin-like_chap/apop_reg"/>
</dbReference>
<evidence type="ECO:0000313" key="4">
    <source>
        <dbReference type="Proteomes" id="UP000054937"/>
    </source>
</evidence>
<evidence type="ECO:0000256" key="1">
    <source>
        <dbReference type="ARBA" id="ARBA00009686"/>
    </source>
</evidence>
<protein>
    <submittedName>
        <fullName evidence="3">Thioredoxin-like fold</fullName>
    </submittedName>
</protein>
<feature type="domain" description="Phosducin" evidence="2">
    <location>
        <begin position="29"/>
        <end position="201"/>
    </location>
</feature>
<dbReference type="AlphaFoldDB" id="A0A0V0QBP6"/>
<dbReference type="Gene3D" id="3.40.30.10">
    <property type="entry name" value="Glutaredoxin"/>
    <property type="match status" value="1"/>
</dbReference>
<gene>
    <name evidence="3" type="ORF">PPERSA_03981</name>
</gene>